<dbReference type="SMART" id="SM00304">
    <property type="entry name" value="HAMP"/>
    <property type="match status" value="1"/>
</dbReference>
<keyword evidence="2" id="KW-1003">Cell membrane</keyword>
<dbReference type="Gene3D" id="3.30.450.20">
    <property type="entry name" value="PAS domain"/>
    <property type="match status" value="1"/>
</dbReference>
<keyword evidence="4 10" id="KW-0812">Transmembrane</keyword>
<feature type="domain" description="Methyl-accepting transducer" evidence="11">
    <location>
        <begin position="362"/>
        <end position="577"/>
    </location>
</feature>
<dbReference type="InterPro" id="IPR033479">
    <property type="entry name" value="dCache_1"/>
</dbReference>
<evidence type="ECO:0000259" key="11">
    <source>
        <dbReference type="PROSITE" id="PS50111"/>
    </source>
</evidence>
<dbReference type="Pfam" id="PF00015">
    <property type="entry name" value="MCPsignal"/>
    <property type="match status" value="1"/>
</dbReference>
<dbReference type="EMBL" id="DF820471">
    <property type="protein sequence ID" value="GAK59992.1"/>
    <property type="molecule type" value="Genomic_DNA"/>
</dbReference>
<keyword evidence="6 10" id="KW-0472">Membrane</keyword>
<dbReference type="PROSITE" id="PS50885">
    <property type="entry name" value="HAMP"/>
    <property type="match status" value="1"/>
</dbReference>
<comment type="subcellular location">
    <subcellularLocation>
        <location evidence="1">Cell membrane</location>
        <topology evidence="1">Multi-pass membrane protein</topology>
    </subcellularLocation>
</comment>
<dbReference type="PROSITE" id="PS50111">
    <property type="entry name" value="CHEMOTAXIS_TRANSDUC_2"/>
    <property type="match status" value="1"/>
</dbReference>
<keyword evidence="5 10" id="KW-1133">Transmembrane helix</keyword>
<evidence type="ECO:0000256" key="5">
    <source>
        <dbReference type="ARBA" id="ARBA00022989"/>
    </source>
</evidence>
<dbReference type="Pfam" id="PF02743">
    <property type="entry name" value="dCache_1"/>
    <property type="match status" value="1"/>
</dbReference>
<feature type="domain" description="HAMP" evidence="12">
    <location>
        <begin position="305"/>
        <end position="357"/>
    </location>
</feature>
<dbReference type="InterPro" id="IPR051310">
    <property type="entry name" value="MCP_chemotaxis"/>
</dbReference>
<evidence type="ECO:0000256" key="3">
    <source>
        <dbReference type="ARBA" id="ARBA00022500"/>
    </source>
</evidence>
<proteinExistence type="inferred from homology"/>
<evidence type="ECO:0000256" key="7">
    <source>
        <dbReference type="ARBA" id="ARBA00029447"/>
    </source>
</evidence>
<dbReference type="GO" id="GO:0004888">
    <property type="term" value="F:transmembrane signaling receptor activity"/>
    <property type="evidence" value="ECO:0007669"/>
    <property type="project" value="TreeGrafter"/>
</dbReference>
<keyword evidence="14" id="KW-1185">Reference proteome</keyword>
<keyword evidence="3" id="KW-0145">Chemotaxis</keyword>
<dbReference type="GO" id="GO:0007165">
    <property type="term" value="P:signal transduction"/>
    <property type="evidence" value="ECO:0007669"/>
    <property type="project" value="UniProtKB-KW"/>
</dbReference>
<sequence length="694" mass="76070">MKLSLKNKFLLPTLALLIGGMGASMLIAYINARNTLDTAIRSQITQMVTSINDNLNAWMTRSQLDLEVWSTMKVYQTALQDTFAGKAAQKAASNELATLRDKYQFYESLSVVNLMGEIVASSASDIVGTLNVAEYSAFQEAIQGKNILSEVIPGARGNPICMAAAPLKDRETTIGVLLGIIDLAYLGQMYIEPVKVGQTGYAYMFDRNGQMIAFPDKTQVLKLNLNDQNFGREFLETPNGVIMYTWEGSAKLAAFQRSELTGWTVVVAADHQEIFAPIQTMRMVSFTVAGVVILLTAIIILVLVRSIVQPITKGVQFARSIAEGDLTANIEIIQRDEIGMLMDALREMISHLRDMVLNVKQAAGNVTESSQALSLSAAQMSQGATEQAAATEEASASIEQMLATIRQNADNAVQTEKIALKAAEDARDSGHAVIEAVNAMQEIAEKIAIIETITNQTRMLSLNATIEATKAQEYGRGFAVVAGEVRALAERSQQATAEITKLVGSSVSIAENAGVMLKQLVPDIQKTAELVQEISAASREQNAGAEQINRAILQLDQVTQQNAVTSEEIAGRAEDLSSQARQLQKTMASFKTEKNESHTEELEAMVRDLTLQAEQLQKIIALKKAEEKQEREKTGETTFAGRTSQVPLLPETRTVTEHESPLEPRIPKEKPTPEYRANFTERLGDIRDKEFERY</sequence>
<dbReference type="CDD" id="cd12914">
    <property type="entry name" value="PDC1_DGC_like"/>
    <property type="match status" value="1"/>
</dbReference>
<evidence type="ECO:0000256" key="2">
    <source>
        <dbReference type="ARBA" id="ARBA00022475"/>
    </source>
</evidence>
<dbReference type="AlphaFoldDB" id="A0A081C5Y7"/>
<evidence type="ECO:0000313" key="14">
    <source>
        <dbReference type="Proteomes" id="UP000030661"/>
    </source>
</evidence>
<feature type="compositionally biased region" description="Polar residues" evidence="9">
    <location>
        <begin position="636"/>
        <end position="646"/>
    </location>
</feature>
<evidence type="ECO:0000256" key="8">
    <source>
        <dbReference type="PROSITE-ProRule" id="PRU00284"/>
    </source>
</evidence>
<name>A0A081C5Y7_VECG1</name>
<dbReference type="HOGENOM" id="CLU_000445_107_12_0"/>
<dbReference type="InterPro" id="IPR004089">
    <property type="entry name" value="MCPsignal_dom"/>
</dbReference>
<gene>
    <name evidence="13" type="ORF">U27_06979</name>
</gene>
<dbReference type="Pfam" id="PF00672">
    <property type="entry name" value="HAMP"/>
    <property type="match status" value="1"/>
</dbReference>
<dbReference type="Gene3D" id="1.10.287.950">
    <property type="entry name" value="Methyl-accepting chemotaxis protein"/>
    <property type="match status" value="1"/>
</dbReference>
<evidence type="ECO:0000256" key="9">
    <source>
        <dbReference type="SAM" id="MobiDB-lite"/>
    </source>
</evidence>
<evidence type="ECO:0000256" key="10">
    <source>
        <dbReference type="SAM" id="Phobius"/>
    </source>
</evidence>
<dbReference type="STRING" id="1499967.U27_06979"/>
<dbReference type="eggNOG" id="COG0840">
    <property type="taxonomic scope" value="Bacteria"/>
</dbReference>
<keyword evidence="8" id="KW-0807">Transducer</keyword>
<protein>
    <submittedName>
        <fullName evidence="13">Methyl-accepting chemotaxis sensory transducer with Cache sensor</fullName>
    </submittedName>
</protein>
<dbReference type="Proteomes" id="UP000030661">
    <property type="component" value="Unassembled WGS sequence"/>
</dbReference>
<dbReference type="PANTHER" id="PTHR43531">
    <property type="entry name" value="PROTEIN ICFG"/>
    <property type="match status" value="1"/>
</dbReference>
<dbReference type="InterPro" id="IPR003660">
    <property type="entry name" value="HAMP_dom"/>
</dbReference>
<evidence type="ECO:0000256" key="1">
    <source>
        <dbReference type="ARBA" id="ARBA00004651"/>
    </source>
</evidence>
<comment type="similarity">
    <text evidence="7">Belongs to the methyl-accepting chemotaxis (MCP) protein family.</text>
</comment>
<evidence type="ECO:0000256" key="4">
    <source>
        <dbReference type="ARBA" id="ARBA00022692"/>
    </source>
</evidence>
<organism evidence="13">
    <name type="scientific">Vecturithrix granuli</name>
    <dbReference type="NCBI Taxonomy" id="1499967"/>
    <lineage>
        <taxon>Bacteria</taxon>
        <taxon>Candidatus Moduliflexota</taxon>
        <taxon>Candidatus Vecturitrichia</taxon>
        <taxon>Candidatus Vecturitrichales</taxon>
        <taxon>Candidatus Vecturitrichaceae</taxon>
        <taxon>Candidatus Vecturithrix</taxon>
    </lineage>
</organism>
<evidence type="ECO:0000256" key="6">
    <source>
        <dbReference type="ARBA" id="ARBA00023136"/>
    </source>
</evidence>
<accession>A0A081C5Y7</accession>
<dbReference type="PANTHER" id="PTHR43531:SF11">
    <property type="entry name" value="METHYL-ACCEPTING CHEMOTAXIS PROTEIN 3"/>
    <property type="match status" value="1"/>
</dbReference>
<dbReference type="CDD" id="cd12912">
    <property type="entry name" value="PDC2_MCP_like"/>
    <property type="match status" value="1"/>
</dbReference>
<reference evidence="13" key="1">
    <citation type="journal article" date="2015" name="PeerJ">
        <title>First genomic representation of candidate bacterial phylum KSB3 points to enhanced environmental sensing as a trigger of wastewater bulking.</title>
        <authorList>
            <person name="Sekiguchi Y."/>
            <person name="Ohashi A."/>
            <person name="Parks D.H."/>
            <person name="Yamauchi T."/>
            <person name="Tyson G.W."/>
            <person name="Hugenholtz P."/>
        </authorList>
    </citation>
    <scope>NUCLEOTIDE SEQUENCE [LARGE SCALE GENOMIC DNA]</scope>
</reference>
<dbReference type="CDD" id="cd06225">
    <property type="entry name" value="HAMP"/>
    <property type="match status" value="1"/>
</dbReference>
<evidence type="ECO:0000259" key="12">
    <source>
        <dbReference type="PROSITE" id="PS50885"/>
    </source>
</evidence>
<feature type="region of interest" description="Disordered" evidence="9">
    <location>
        <begin position="627"/>
        <end position="682"/>
    </location>
</feature>
<dbReference type="GO" id="GO:0006935">
    <property type="term" value="P:chemotaxis"/>
    <property type="evidence" value="ECO:0007669"/>
    <property type="project" value="UniProtKB-KW"/>
</dbReference>
<dbReference type="SMART" id="SM00283">
    <property type="entry name" value="MA"/>
    <property type="match status" value="1"/>
</dbReference>
<evidence type="ECO:0000313" key="13">
    <source>
        <dbReference type="EMBL" id="GAK59992.1"/>
    </source>
</evidence>
<feature type="transmembrane region" description="Helical" evidence="10">
    <location>
        <begin position="283"/>
        <end position="304"/>
    </location>
</feature>
<feature type="compositionally biased region" description="Basic and acidic residues" evidence="9">
    <location>
        <begin position="654"/>
        <end position="673"/>
    </location>
</feature>
<dbReference type="SUPFAM" id="SSF58104">
    <property type="entry name" value="Methyl-accepting chemotaxis protein (MCP) signaling domain"/>
    <property type="match status" value="1"/>
</dbReference>
<dbReference type="GO" id="GO:0005886">
    <property type="term" value="C:plasma membrane"/>
    <property type="evidence" value="ECO:0007669"/>
    <property type="project" value="UniProtKB-SubCell"/>
</dbReference>